<proteinExistence type="predicted"/>
<dbReference type="SUPFAM" id="SSF49265">
    <property type="entry name" value="Fibronectin type III"/>
    <property type="match status" value="1"/>
</dbReference>
<comment type="caution">
    <text evidence="2">The sequence shown here is derived from an EMBL/GenBank/DDBJ whole genome shotgun (WGS) entry which is preliminary data.</text>
</comment>
<feature type="chain" id="PRO_5029658802" description="Gliding motility-associated C-terminal domain-containing protein" evidence="1">
    <location>
        <begin position="27"/>
        <end position="690"/>
    </location>
</feature>
<dbReference type="Pfam" id="PF13585">
    <property type="entry name" value="CHU_C"/>
    <property type="match status" value="1"/>
</dbReference>
<dbReference type="InterPro" id="IPR036116">
    <property type="entry name" value="FN3_sf"/>
</dbReference>
<keyword evidence="3" id="KW-1185">Reference proteome</keyword>
<organism evidence="2 3">
    <name type="scientific">Cryomorpha ignava</name>
    <dbReference type="NCBI Taxonomy" id="101383"/>
    <lineage>
        <taxon>Bacteria</taxon>
        <taxon>Pseudomonadati</taxon>
        <taxon>Bacteroidota</taxon>
        <taxon>Flavobacteriia</taxon>
        <taxon>Flavobacteriales</taxon>
        <taxon>Cryomorphaceae</taxon>
        <taxon>Cryomorpha</taxon>
    </lineage>
</organism>
<dbReference type="InterPro" id="IPR013783">
    <property type="entry name" value="Ig-like_fold"/>
</dbReference>
<evidence type="ECO:0000256" key="1">
    <source>
        <dbReference type="SAM" id="SignalP"/>
    </source>
</evidence>
<accession>A0A7K3WUL2</accession>
<dbReference type="Proteomes" id="UP000486602">
    <property type="component" value="Unassembled WGS sequence"/>
</dbReference>
<name>A0A7K3WUL2_9FLAO</name>
<dbReference type="Gene3D" id="2.60.40.10">
    <property type="entry name" value="Immunoglobulins"/>
    <property type="match status" value="1"/>
</dbReference>
<reference evidence="2 3" key="1">
    <citation type="submission" date="2020-02" db="EMBL/GenBank/DDBJ databases">
        <title>Out from the shadows clarifying the taxonomy of the family Cryomorphaceae and related taxa by utilizing the GTDB taxonomic framework.</title>
        <authorList>
            <person name="Bowman J.P."/>
        </authorList>
    </citation>
    <scope>NUCLEOTIDE SEQUENCE [LARGE SCALE GENOMIC DNA]</scope>
    <source>
        <strain evidence="2 3">QSSC 1-22</strain>
    </source>
</reference>
<gene>
    <name evidence="2" type="ORF">G3O08_16960</name>
</gene>
<feature type="signal peptide" evidence="1">
    <location>
        <begin position="1"/>
        <end position="26"/>
    </location>
</feature>
<dbReference type="EMBL" id="JAAGVY010000043">
    <property type="protein sequence ID" value="NEN25194.1"/>
    <property type="molecule type" value="Genomic_DNA"/>
</dbReference>
<keyword evidence="1" id="KW-0732">Signal</keyword>
<evidence type="ECO:0000313" key="3">
    <source>
        <dbReference type="Proteomes" id="UP000486602"/>
    </source>
</evidence>
<dbReference type="RefSeq" id="WP_163286650.1">
    <property type="nucleotide sequence ID" value="NZ_JAAGVY010000043.1"/>
</dbReference>
<evidence type="ECO:0000313" key="2">
    <source>
        <dbReference type="EMBL" id="NEN25194.1"/>
    </source>
</evidence>
<dbReference type="AlphaFoldDB" id="A0A7K3WUL2"/>
<evidence type="ECO:0008006" key="4">
    <source>
        <dbReference type="Google" id="ProtNLM"/>
    </source>
</evidence>
<sequence length="690" mass="77566">MKKRVLIFRFWFAAILSVIMAVSAKAQVLEPPNLLCASVVNGEVVLTWEIPANSQPSHFYRIQRDLNDGTGFTTIIDGLAFTSTTYTDNAAVVDPGAGKITYRIQTYGSGSSAWSSKVSTIFLTLPNIGTSIAQLSWNAPYDPPPTTGSYQIYRNIEGDGEIQVGTVSPSITTYADTLFGLCDQDDPNRLFAVEYRVSYQRPECEMFSNLNTGNYKDELPPEYTEIETVSVDPFTGFTNISWYPITNAPDLIDYTIKEYFSTTEQEVIGVVYVYEGVNYWVFDEDDNLNDATSFQILAHDTCGQELGLPPFYTTMRANSSYQDCDQFIELIWTNYTGWDEGVEKQNIYVNKDNAGYQIVETVSNVQNAIQLDIEPNSSYCIYVEAVSNGSQRPSTTNATCVDTDYPEVIDFNYLNRVTTVDEKRIQIDLLQDVNGNGTTYQLLRAKGDDPFLPFGTYSETNNPLITVFDTDVNASNTVYRYKWKAFDGCGAELAESNTGKNIVLTGITTSQNLINSLQWTNYSTWDGGVDEYRVLRKLGSELDFSLLTTFGPGQFSYEEDIEAFLLEEGEFCYKIVAVEGTNQFGSETTSESNEVCVTQEPLMWIPNTIVLDGYNKVFKPVAGFIDFESYEMEIYNKWGQKIFASSDIEEGWDGTYKGNNVASDYYRYIIVYRDGSGKSYLKQGVLYVIV</sequence>
<protein>
    <recommendedName>
        <fullName evidence="4">Gliding motility-associated C-terminal domain-containing protein</fullName>
    </recommendedName>
</protein>